<organism evidence="5 6">
    <name type="scientific">Crucibulum laeve</name>
    <dbReference type="NCBI Taxonomy" id="68775"/>
    <lineage>
        <taxon>Eukaryota</taxon>
        <taxon>Fungi</taxon>
        <taxon>Dikarya</taxon>
        <taxon>Basidiomycota</taxon>
        <taxon>Agaricomycotina</taxon>
        <taxon>Agaricomycetes</taxon>
        <taxon>Agaricomycetidae</taxon>
        <taxon>Agaricales</taxon>
        <taxon>Agaricineae</taxon>
        <taxon>Nidulariaceae</taxon>
        <taxon>Crucibulum</taxon>
    </lineage>
</organism>
<dbReference type="Proteomes" id="UP000308652">
    <property type="component" value="Unassembled WGS sequence"/>
</dbReference>
<comment type="similarity">
    <text evidence="2">Belongs to the GMC oxidoreductase family.</text>
</comment>
<gene>
    <name evidence="5" type="ORF">BDQ12DRAFT_382457</name>
</gene>
<dbReference type="EMBL" id="ML213637">
    <property type="protein sequence ID" value="TFK34069.1"/>
    <property type="molecule type" value="Genomic_DNA"/>
</dbReference>
<dbReference type="InterPro" id="IPR012132">
    <property type="entry name" value="GMC_OxRdtase"/>
</dbReference>
<dbReference type="STRING" id="68775.A0A5C3LLN0"/>
<evidence type="ECO:0000313" key="6">
    <source>
        <dbReference type="Proteomes" id="UP000308652"/>
    </source>
</evidence>
<dbReference type="GO" id="GO:0016614">
    <property type="term" value="F:oxidoreductase activity, acting on CH-OH group of donors"/>
    <property type="evidence" value="ECO:0007669"/>
    <property type="project" value="InterPro"/>
</dbReference>
<dbReference type="PANTHER" id="PTHR11552:SF147">
    <property type="entry name" value="CHOLINE DEHYDROGENASE, MITOCHONDRIAL"/>
    <property type="match status" value="1"/>
</dbReference>
<evidence type="ECO:0000256" key="1">
    <source>
        <dbReference type="ARBA" id="ARBA00001974"/>
    </source>
</evidence>
<name>A0A5C3LLN0_9AGAR</name>
<reference evidence="5 6" key="1">
    <citation type="journal article" date="2019" name="Nat. Ecol. Evol.">
        <title>Megaphylogeny resolves global patterns of mushroom evolution.</title>
        <authorList>
            <person name="Varga T."/>
            <person name="Krizsan K."/>
            <person name="Foldi C."/>
            <person name="Dima B."/>
            <person name="Sanchez-Garcia M."/>
            <person name="Sanchez-Ramirez S."/>
            <person name="Szollosi G.J."/>
            <person name="Szarkandi J.G."/>
            <person name="Papp V."/>
            <person name="Albert L."/>
            <person name="Andreopoulos W."/>
            <person name="Angelini C."/>
            <person name="Antonin V."/>
            <person name="Barry K.W."/>
            <person name="Bougher N.L."/>
            <person name="Buchanan P."/>
            <person name="Buyck B."/>
            <person name="Bense V."/>
            <person name="Catcheside P."/>
            <person name="Chovatia M."/>
            <person name="Cooper J."/>
            <person name="Damon W."/>
            <person name="Desjardin D."/>
            <person name="Finy P."/>
            <person name="Geml J."/>
            <person name="Haridas S."/>
            <person name="Hughes K."/>
            <person name="Justo A."/>
            <person name="Karasinski D."/>
            <person name="Kautmanova I."/>
            <person name="Kiss B."/>
            <person name="Kocsube S."/>
            <person name="Kotiranta H."/>
            <person name="LaButti K.M."/>
            <person name="Lechner B.E."/>
            <person name="Liimatainen K."/>
            <person name="Lipzen A."/>
            <person name="Lukacs Z."/>
            <person name="Mihaltcheva S."/>
            <person name="Morgado L.N."/>
            <person name="Niskanen T."/>
            <person name="Noordeloos M.E."/>
            <person name="Ohm R.A."/>
            <person name="Ortiz-Santana B."/>
            <person name="Ovrebo C."/>
            <person name="Racz N."/>
            <person name="Riley R."/>
            <person name="Savchenko A."/>
            <person name="Shiryaev A."/>
            <person name="Soop K."/>
            <person name="Spirin V."/>
            <person name="Szebenyi C."/>
            <person name="Tomsovsky M."/>
            <person name="Tulloss R.E."/>
            <person name="Uehling J."/>
            <person name="Grigoriev I.V."/>
            <person name="Vagvolgyi C."/>
            <person name="Papp T."/>
            <person name="Martin F.M."/>
            <person name="Miettinen O."/>
            <person name="Hibbett D.S."/>
            <person name="Nagy L.G."/>
        </authorList>
    </citation>
    <scope>NUCLEOTIDE SEQUENCE [LARGE SCALE GENOMIC DNA]</scope>
    <source>
        <strain evidence="5 6">CBS 166.37</strain>
    </source>
</reference>
<dbReference type="PANTHER" id="PTHR11552">
    <property type="entry name" value="GLUCOSE-METHANOL-CHOLINE GMC OXIDOREDUCTASE"/>
    <property type="match status" value="1"/>
</dbReference>
<evidence type="ECO:0000259" key="4">
    <source>
        <dbReference type="Pfam" id="PF05199"/>
    </source>
</evidence>
<sequence>MVEAVKAAKRFASAHAWNDYALGHYEVLSSANTDLVIEEYARNKSDRIYHLVATSEMSAQNASCGVVNPELRVEGLRVIDGSVLPYIPSAHTQAPIYLFMERGADLIKQY</sequence>
<dbReference type="Gene3D" id="3.50.50.60">
    <property type="entry name" value="FAD/NAD(P)-binding domain"/>
    <property type="match status" value="1"/>
</dbReference>
<accession>A0A5C3LLN0</accession>
<evidence type="ECO:0000256" key="3">
    <source>
        <dbReference type="ARBA" id="ARBA00011245"/>
    </source>
</evidence>
<comment type="cofactor">
    <cofactor evidence="1">
        <name>FAD</name>
        <dbReference type="ChEBI" id="CHEBI:57692"/>
    </cofactor>
</comment>
<feature type="domain" description="Glucose-methanol-choline oxidoreductase C-terminal" evidence="4">
    <location>
        <begin position="1"/>
        <end position="98"/>
    </location>
</feature>
<dbReference type="InterPro" id="IPR007867">
    <property type="entry name" value="GMC_OxRtase_C"/>
</dbReference>
<dbReference type="GO" id="GO:0050660">
    <property type="term" value="F:flavin adenine dinucleotide binding"/>
    <property type="evidence" value="ECO:0007669"/>
    <property type="project" value="InterPro"/>
</dbReference>
<dbReference type="SUPFAM" id="SSF51905">
    <property type="entry name" value="FAD/NAD(P)-binding domain"/>
    <property type="match status" value="1"/>
</dbReference>
<protein>
    <recommendedName>
        <fullName evidence="4">Glucose-methanol-choline oxidoreductase C-terminal domain-containing protein</fullName>
    </recommendedName>
</protein>
<dbReference type="AlphaFoldDB" id="A0A5C3LLN0"/>
<evidence type="ECO:0000256" key="2">
    <source>
        <dbReference type="ARBA" id="ARBA00010790"/>
    </source>
</evidence>
<keyword evidence="6" id="KW-1185">Reference proteome</keyword>
<dbReference type="OrthoDB" id="269227at2759"/>
<proteinExistence type="inferred from homology"/>
<evidence type="ECO:0000313" key="5">
    <source>
        <dbReference type="EMBL" id="TFK34069.1"/>
    </source>
</evidence>
<dbReference type="Pfam" id="PF05199">
    <property type="entry name" value="GMC_oxred_C"/>
    <property type="match status" value="1"/>
</dbReference>
<dbReference type="InterPro" id="IPR036188">
    <property type="entry name" value="FAD/NAD-bd_sf"/>
</dbReference>
<dbReference type="Gene3D" id="3.30.560.10">
    <property type="entry name" value="Glucose Oxidase, domain 3"/>
    <property type="match status" value="1"/>
</dbReference>
<comment type="subunit">
    <text evidence="3">Monomer.</text>
</comment>